<evidence type="ECO:0000313" key="3">
    <source>
        <dbReference type="Proteomes" id="UP000011115"/>
    </source>
</evidence>
<accession>M1DG94</accession>
<dbReference type="PaxDb" id="4113-PGSC0003DMT400088574"/>
<keyword evidence="3" id="KW-1185">Reference proteome</keyword>
<feature type="compositionally biased region" description="Basic residues" evidence="1">
    <location>
        <begin position="137"/>
        <end position="148"/>
    </location>
</feature>
<sequence length="169" mass="18899">MENNKEIQVDDQPEGSSGRQSKELYNKDAQSSINKVDKKDLVDLRQMDSTPEKGIEQSQADADEKGSNATVLELNQVQKSPEAEELIGETKEKEADTINTMSDKESNDKQKSEEDENIDVNVEYVSKNGDLSPRQINKLKSKSKRSAKHIQTQSQINTMSKNGSFCTSD</sequence>
<organism evidence="2 3">
    <name type="scientific">Solanum tuberosum</name>
    <name type="common">Potato</name>
    <dbReference type="NCBI Taxonomy" id="4113"/>
    <lineage>
        <taxon>Eukaryota</taxon>
        <taxon>Viridiplantae</taxon>
        <taxon>Streptophyta</taxon>
        <taxon>Embryophyta</taxon>
        <taxon>Tracheophyta</taxon>
        <taxon>Spermatophyta</taxon>
        <taxon>Magnoliopsida</taxon>
        <taxon>eudicotyledons</taxon>
        <taxon>Gunneridae</taxon>
        <taxon>Pentapetalae</taxon>
        <taxon>asterids</taxon>
        <taxon>lamiids</taxon>
        <taxon>Solanales</taxon>
        <taxon>Solanaceae</taxon>
        <taxon>Solanoideae</taxon>
        <taxon>Solaneae</taxon>
        <taxon>Solanum</taxon>
    </lineage>
</organism>
<proteinExistence type="predicted"/>
<name>M1DG94_SOLTU</name>
<protein>
    <submittedName>
        <fullName evidence="2">Uncharacterized protein</fullName>
    </submittedName>
</protein>
<evidence type="ECO:0000313" key="2">
    <source>
        <dbReference type="EnsemblPlants" id="PGSC0003DMT400088574"/>
    </source>
</evidence>
<reference evidence="3" key="1">
    <citation type="journal article" date="2011" name="Nature">
        <title>Genome sequence and analysis of the tuber crop potato.</title>
        <authorList>
            <consortium name="The Potato Genome Sequencing Consortium"/>
        </authorList>
    </citation>
    <scope>NUCLEOTIDE SEQUENCE [LARGE SCALE GENOMIC DNA]</scope>
    <source>
        <strain evidence="3">cv. DM1-3 516 R44</strain>
    </source>
</reference>
<feature type="compositionally biased region" description="Polar residues" evidence="1">
    <location>
        <begin position="149"/>
        <end position="169"/>
    </location>
</feature>
<reference evidence="2" key="2">
    <citation type="submission" date="2015-06" db="UniProtKB">
        <authorList>
            <consortium name="EnsemblPlants"/>
        </authorList>
    </citation>
    <scope>IDENTIFICATION</scope>
    <source>
        <strain evidence="2">DM1-3 516 R44</strain>
    </source>
</reference>
<evidence type="ECO:0000256" key="1">
    <source>
        <dbReference type="SAM" id="MobiDB-lite"/>
    </source>
</evidence>
<dbReference type="AlphaFoldDB" id="M1DG94"/>
<feature type="compositionally biased region" description="Basic and acidic residues" evidence="1">
    <location>
        <begin position="35"/>
        <end position="55"/>
    </location>
</feature>
<dbReference type="EnsemblPlants" id="PGSC0003DMT400088574">
    <property type="protein sequence ID" value="PGSC0003DMT400088574"/>
    <property type="gene ID" value="PGSC0003DMG400038145"/>
</dbReference>
<dbReference type="HOGENOM" id="CLU_1581262_0_0_1"/>
<dbReference type="Gramene" id="PGSC0003DMT400088574">
    <property type="protein sequence ID" value="PGSC0003DMT400088574"/>
    <property type="gene ID" value="PGSC0003DMG400038145"/>
</dbReference>
<feature type="region of interest" description="Disordered" evidence="1">
    <location>
        <begin position="1"/>
        <end position="169"/>
    </location>
</feature>
<feature type="compositionally biased region" description="Basic and acidic residues" evidence="1">
    <location>
        <begin position="88"/>
        <end position="112"/>
    </location>
</feature>
<dbReference type="InParanoid" id="M1DG94"/>
<feature type="compositionally biased region" description="Polar residues" evidence="1">
    <location>
        <begin position="67"/>
        <end position="79"/>
    </location>
</feature>
<dbReference type="Proteomes" id="UP000011115">
    <property type="component" value="Unassembled WGS sequence"/>
</dbReference>